<evidence type="ECO:0000313" key="3">
    <source>
        <dbReference type="Proteomes" id="UP000605427"/>
    </source>
</evidence>
<evidence type="ECO:0000313" key="2">
    <source>
        <dbReference type="EMBL" id="GGH68525.1"/>
    </source>
</evidence>
<feature type="domain" description="DUF7639" evidence="1">
    <location>
        <begin position="2"/>
        <end position="45"/>
    </location>
</feature>
<protein>
    <recommendedName>
        <fullName evidence="1">DUF7639 domain-containing protein</fullName>
    </recommendedName>
</protein>
<comment type="caution">
    <text evidence="2">The sequence shown here is derived from an EMBL/GenBank/DDBJ whole genome shotgun (WGS) entry which is preliminary data.</text>
</comment>
<dbReference type="Pfam" id="PF24645">
    <property type="entry name" value="DUF7639"/>
    <property type="match status" value="1"/>
</dbReference>
<sequence>MDYLTEPNEWARKRLKEAYKKVPEHLRRFLGSMDDKDSDYVQIIYCSKEKREV</sequence>
<dbReference type="Proteomes" id="UP000605427">
    <property type="component" value="Unassembled WGS sequence"/>
</dbReference>
<organism evidence="2 3">
    <name type="scientific">Saccharibacillus endophyticus</name>
    <dbReference type="NCBI Taxonomy" id="2060666"/>
    <lineage>
        <taxon>Bacteria</taxon>
        <taxon>Bacillati</taxon>
        <taxon>Bacillota</taxon>
        <taxon>Bacilli</taxon>
        <taxon>Bacillales</taxon>
        <taxon>Paenibacillaceae</taxon>
        <taxon>Saccharibacillus</taxon>
    </lineage>
</organism>
<gene>
    <name evidence="2" type="ORF">GCM10007362_02630</name>
</gene>
<name>A0ABQ1ZKB6_9BACL</name>
<dbReference type="InterPro" id="IPR056056">
    <property type="entry name" value="DUF7639"/>
</dbReference>
<reference evidence="3" key="1">
    <citation type="journal article" date="2019" name="Int. J. Syst. Evol. Microbiol.">
        <title>The Global Catalogue of Microorganisms (GCM) 10K type strain sequencing project: providing services to taxonomists for standard genome sequencing and annotation.</title>
        <authorList>
            <consortium name="The Broad Institute Genomics Platform"/>
            <consortium name="The Broad Institute Genome Sequencing Center for Infectious Disease"/>
            <person name="Wu L."/>
            <person name="Ma J."/>
        </authorList>
    </citation>
    <scope>NUCLEOTIDE SEQUENCE [LARGE SCALE GENOMIC DNA]</scope>
    <source>
        <strain evidence="3">CCM 8702</strain>
    </source>
</reference>
<accession>A0ABQ1ZKB6</accession>
<proteinExistence type="predicted"/>
<evidence type="ECO:0000259" key="1">
    <source>
        <dbReference type="Pfam" id="PF24645"/>
    </source>
</evidence>
<dbReference type="EMBL" id="BMDD01000001">
    <property type="protein sequence ID" value="GGH68525.1"/>
    <property type="molecule type" value="Genomic_DNA"/>
</dbReference>
<keyword evidence="3" id="KW-1185">Reference proteome</keyword>